<feature type="transmembrane region" description="Helical" evidence="1">
    <location>
        <begin position="6"/>
        <end position="25"/>
    </location>
</feature>
<keyword evidence="1" id="KW-0472">Membrane</keyword>
<keyword evidence="1" id="KW-0812">Transmembrane</keyword>
<accession>A0A5N6UA77</accession>
<evidence type="ECO:0000256" key="1">
    <source>
        <dbReference type="SAM" id="Phobius"/>
    </source>
</evidence>
<feature type="non-terminal residue" evidence="2">
    <location>
        <position position="103"/>
    </location>
</feature>
<feature type="transmembrane region" description="Helical" evidence="1">
    <location>
        <begin position="37"/>
        <end position="55"/>
    </location>
</feature>
<dbReference type="Proteomes" id="UP000326950">
    <property type="component" value="Unassembled WGS sequence"/>
</dbReference>
<keyword evidence="1" id="KW-1133">Transmembrane helix</keyword>
<dbReference type="EMBL" id="ML738847">
    <property type="protein sequence ID" value="KAE8155505.1"/>
    <property type="molecule type" value="Genomic_DNA"/>
</dbReference>
<keyword evidence="3" id="KW-1185">Reference proteome</keyword>
<organism evidence="2 3">
    <name type="scientific">Aspergillus tamarii</name>
    <dbReference type="NCBI Taxonomy" id="41984"/>
    <lineage>
        <taxon>Eukaryota</taxon>
        <taxon>Fungi</taxon>
        <taxon>Dikarya</taxon>
        <taxon>Ascomycota</taxon>
        <taxon>Pezizomycotina</taxon>
        <taxon>Eurotiomycetes</taxon>
        <taxon>Eurotiomycetidae</taxon>
        <taxon>Eurotiales</taxon>
        <taxon>Aspergillaceae</taxon>
        <taxon>Aspergillus</taxon>
        <taxon>Aspergillus subgen. Circumdati</taxon>
    </lineage>
</organism>
<proteinExistence type="predicted"/>
<evidence type="ECO:0000313" key="3">
    <source>
        <dbReference type="Proteomes" id="UP000326950"/>
    </source>
</evidence>
<name>A0A5N6UA77_ASPTM</name>
<sequence length="103" mass="12491">MTIHCFGLDLILCSSPIRCIIIISLMLEDSYPARRAYLLRTIIGSALYYIYHMIYKPVYRKKIVCNCGSYRQLYFSLLRQLNHRWRLGGDRRLWVYISWCQWF</sequence>
<reference evidence="2 3" key="1">
    <citation type="submission" date="2019-04" db="EMBL/GenBank/DDBJ databases">
        <title>Friends and foes A comparative genomics study of 23 Aspergillus species from section Flavi.</title>
        <authorList>
            <consortium name="DOE Joint Genome Institute"/>
            <person name="Kjaerbolling I."/>
            <person name="Vesth T."/>
            <person name="Frisvad J.C."/>
            <person name="Nybo J.L."/>
            <person name="Theobald S."/>
            <person name="Kildgaard S."/>
            <person name="Isbrandt T."/>
            <person name="Kuo A."/>
            <person name="Sato A."/>
            <person name="Lyhne E.K."/>
            <person name="Kogle M.E."/>
            <person name="Wiebenga A."/>
            <person name="Kun R.S."/>
            <person name="Lubbers R.J."/>
            <person name="Makela M.R."/>
            <person name="Barry K."/>
            <person name="Chovatia M."/>
            <person name="Clum A."/>
            <person name="Daum C."/>
            <person name="Haridas S."/>
            <person name="He G."/>
            <person name="LaButti K."/>
            <person name="Lipzen A."/>
            <person name="Mondo S."/>
            <person name="Riley R."/>
            <person name="Salamov A."/>
            <person name="Simmons B.A."/>
            <person name="Magnuson J.K."/>
            <person name="Henrissat B."/>
            <person name="Mortensen U.H."/>
            <person name="Larsen T.O."/>
            <person name="Devries R.P."/>
            <person name="Grigoriev I.V."/>
            <person name="Machida M."/>
            <person name="Baker S.E."/>
            <person name="Andersen M.R."/>
        </authorList>
    </citation>
    <scope>NUCLEOTIDE SEQUENCE [LARGE SCALE GENOMIC DNA]</scope>
    <source>
        <strain evidence="2 3">CBS 117626</strain>
    </source>
</reference>
<evidence type="ECO:0000313" key="2">
    <source>
        <dbReference type="EMBL" id="KAE8155505.1"/>
    </source>
</evidence>
<dbReference type="AlphaFoldDB" id="A0A5N6UA77"/>
<protein>
    <submittedName>
        <fullName evidence="2">Uncharacterized protein</fullName>
    </submittedName>
</protein>
<gene>
    <name evidence="2" type="ORF">BDV40DRAFT_283607</name>
</gene>